<keyword evidence="2" id="KW-1185">Reference proteome</keyword>
<dbReference type="Proteomes" id="UP001468095">
    <property type="component" value="Unassembled WGS sequence"/>
</dbReference>
<evidence type="ECO:0000313" key="1">
    <source>
        <dbReference type="EMBL" id="MEL7698468.1"/>
    </source>
</evidence>
<name>A0ABU9MR43_9GAMM</name>
<accession>A0ABU9MR43</accession>
<gene>
    <name evidence="1" type="ORF">AABB92_22790</name>
</gene>
<dbReference type="RefSeq" id="WP_342550289.1">
    <property type="nucleotide sequence ID" value="NZ_JBCGBG010000011.1"/>
</dbReference>
<reference evidence="1 2" key="1">
    <citation type="submission" date="2024-04" db="EMBL/GenBank/DDBJ databases">
        <authorList>
            <person name="Suleimanova A.D."/>
            <person name="Pudova D.S."/>
            <person name="Shagimardanova E.I."/>
            <person name="Sharipova M.R."/>
        </authorList>
    </citation>
    <scope>NUCLEOTIDE SEQUENCE [LARGE SCALE GENOMIC DNA]</scope>
    <source>
        <strain evidence="1 2">3.1</strain>
    </source>
</reference>
<evidence type="ECO:0000313" key="2">
    <source>
        <dbReference type="Proteomes" id="UP001468095"/>
    </source>
</evidence>
<organism evidence="1 2">
    <name type="scientific">Pantoea brenneri</name>
    <dbReference type="NCBI Taxonomy" id="472694"/>
    <lineage>
        <taxon>Bacteria</taxon>
        <taxon>Pseudomonadati</taxon>
        <taxon>Pseudomonadota</taxon>
        <taxon>Gammaproteobacteria</taxon>
        <taxon>Enterobacterales</taxon>
        <taxon>Erwiniaceae</taxon>
        <taxon>Pantoea</taxon>
    </lineage>
</organism>
<comment type="caution">
    <text evidence="1">The sequence shown here is derived from an EMBL/GenBank/DDBJ whole genome shotgun (WGS) entry which is preliminary data.</text>
</comment>
<proteinExistence type="predicted"/>
<protein>
    <submittedName>
        <fullName evidence="1">Uncharacterized protein</fullName>
    </submittedName>
</protein>
<sequence length="142" mass="16709">MRIVDNAAKRVAAQNSPANDEIDDLDSDLIRDNSLRLGGDNELHGEGFDKPACTYKFNTEFDTIEIIKEQIYKDMSPEVLEEIYKIIKARAEENDKLIQQYEKKQKWKIFAHRYIPFCKFKENINDENVDEIFKIAYLKSQK</sequence>
<dbReference type="EMBL" id="JBCGBG010000011">
    <property type="protein sequence ID" value="MEL7698468.1"/>
    <property type="molecule type" value="Genomic_DNA"/>
</dbReference>